<name>A0A553P9Y5_TIGCA</name>
<feature type="region of interest" description="Disordered" evidence="2">
    <location>
        <begin position="1066"/>
        <end position="1098"/>
    </location>
</feature>
<feature type="compositionally biased region" description="Polar residues" evidence="2">
    <location>
        <begin position="686"/>
        <end position="728"/>
    </location>
</feature>
<accession>A0A553P9Y5</accession>
<gene>
    <name evidence="4" type="ORF">TCAL_15654</name>
</gene>
<dbReference type="PROSITE" id="PS50158">
    <property type="entry name" value="ZF_CCHC"/>
    <property type="match status" value="1"/>
</dbReference>
<proteinExistence type="predicted"/>
<dbReference type="GO" id="GO:0003676">
    <property type="term" value="F:nucleic acid binding"/>
    <property type="evidence" value="ECO:0007669"/>
    <property type="project" value="InterPro"/>
</dbReference>
<dbReference type="Proteomes" id="UP000318571">
    <property type="component" value="Chromosome 2"/>
</dbReference>
<feature type="region of interest" description="Disordered" evidence="2">
    <location>
        <begin position="676"/>
        <end position="755"/>
    </location>
</feature>
<sequence length="1241" mass="141102">MRNYRGNSEPPNSCDSDDSDYHDRTTGLRRSGFPIKISGIAMGSQESLNSGEESGPALWEHALNKRRSVRSLKGASGSKMPMESANYGPFGFGMLTNMQKSKRGLGCNYSSARTKRSSSINNLVNAVEQSQEIGREDLPNTNHNNDNDNDNNNSTRHCSSNVSTRERQSSKYEISTSVLDHGEHDVAQNSQSIDFENFERRFVEPMQNLAFGAGGTVSEEISNIPRKQASEATIRTRNPSEDHLPKLEAMDQIRSSCMFQANNGYCDQADPTQRFQSIDQRSEKSNHTSSQVETSMVNKSDRCSWNTYSQSSESKEQFISHMDEHHSTTQIEGAKEMRSVHGSKSFENEIHTNLEQFSSVGNCSYESQTCDQEYKYLEELSDFSRKQESTSVEYVSSYEKSSCNEMVQETQNVARTQGKRQQQQQAQSSSQKSEIISITLQSREMNQFQQQELAKVLSQEASKVFRSKSKDSPETTTENDLTSPPPNCRQSPVPQDPPISSSCQEEPLPQRLSVKGRSSSSSHRSFDSKDDTQIQSESQGKHIPPPVPTTFCQQIDLGLNTDQLLVNNIENVFDDDDDNDEVQEVNPGDVNIHEPMIIQPLSNTPDQPRTMLFDEVTFPDEEANLPLPPYPELDQNQDMLQDVKHDILPRERLTVSKDECLIFDDLFEKLVDDEASDEDLKVKTRPSVSNSSYRESTVHESTFQESIGQRGLTSQRESNVQNSNTDEFGTNEPAVQKEAETKVEDPYTEMTSTGSFYRTDDVSEDCTQFTQTTESILLSYGFQREHDTLEKFIQPDSTESKDEDLTFFQLKDRFESSSSKLKEKRQRNLTIDYHDLAPSTWKWNGQIAKHVQGTCDSKDPLNSQKNNEQSIEGDGHHVDSLEEGLGQGLGIILDKLRNIETKLDEIKTMEQNIWYPELDMPTKESYLPEVGQTPTATLAFNKNDDKRSSVDPTWPDKDLDAISLCSNDQTSQTLIAHNGLENEDNEDALSVADTIPADDILENANVIVTTPETVRASPMKEFAKFAVDISSLATSDDEEDTTTERNARIEELAKKIMAEKQQLQKIESQERQLAHAKDDLDTVSEGSEDEDEDHKVSERKFQNIGITIRRRRTRSASRDRSLAKIRYCWRCHQTGHENFDCTAELHPGNWCPRCLENTHWEDGCWVNEQQIFCTICTLPGHLPCVHETSDFRQRKLIVETFGWLAFKDWFREPDFWSWWNISGYTNVPLYKLMQHNRTKDE</sequence>
<feature type="region of interest" description="Disordered" evidence="2">
    <location>
        <begin position="410"/>
        <end position="432"/>
    </location>
</feature>
<feature type="compositionally biased region" description="Polar residues" evidence="2">
    <location>
        <begin position="154"/>
        <end position="163"/>
    </location>
</feature>
<feature type="compositionally biased region" description="Basic and acidic residues" evidence="2">
    <location>
        <begin position="735"/>
        <end position="745"/>
    </location>
</feature>
<feature type="compositionally biased region" description="Basic and acidic residues" evidence="2">
    <location>
        <begin position="1067"/>
        <end position="1080"/>
    </location>
</feature>
<feature type="region of interest" description="Disordered" evidence="2">
    <location>
        <begin position="464"/>
        <end position="548"/>
    </location>
</feature>
<dbReference type="EMBL" id="VCGU01000005">
    <property type="protein sequence ID" value="TRY74492.1"/>
    <property type="molecule type" value="Genomic_DNA"/>
</dbReference>
<feature type="domain" description="CCHC-type" evidence="3">
    <location>
        <begin position="1128"/>
        <end position="1141"/>
    </location>
</feature>
<keyword evidence="1" id="KW-0863">Zinc-finger</keyword>
<comment type="caution">
    <text evidence="4">The sequence shown here is derived from an EMBL/GenBank/DDBJ whole genome shotgun (WGS) entry which is preliminary data.</text>
</comment>
<keyword evidence="1" id="KW-0479">Metal-binding</keyword>
<feature type="compositionally biased region" description="Polar residues" evidence="2">
    <location>
        <begin position="474"/>
        <end position="504"/>
    </location>
</feature>
<evidence type="ECO:0000313" key="4">
    <source>
        <dbReference type="EMBL" id="TRY74492.1"/>
    </source>
</evidence>
<organism evidence="4 5">
    <name type="scientific">Tigriopus californicus</name>
    <name type="common">Marine copepod</name>
    <dbReference type="NCBI Taxonomy" id="6832"/>
    <lineage>
        <taxon>Eukaryota</taxon>
        <taxon>Metazoa</taxon>
        <taxon>Ecdysozoa</taxon>
        <taxon>Arthropoda</taxon>
        <taxon>Crustacea</taxon>
        <taxon>Multicrustacea</taxon>
        <taxon>Hexanauplia</taxon>
        <taxon>Copepoda</taxon>
        <taxon>Harpacticoida</taxon>
        <taxon>Harpacticidae</taxon>
        <taxon>Tigriopus</taxon>
    </lineage>
</organism>
<reference evidence="4 5" key="1">
    <citation type="journal article" date="2018" name="Nat. Ecol. Evol.">
        <title>Genomic signatures of mitonuclear coevolution across populations of Tigriopus californicus.</title>
        <authorList>
            <person name="Barreto F.S."/>
            <person name="Watson E.T."/>
            <person name="Lima T.G."/>
            <person name="Willett C.S."/>
            <person name="Edmands S."/>
            <person name="Li W."/>
            <person name="Burton R.S."/>
        </authorList>
    </citation>
    <scope>NUCLEOTIDE SEQUENCE [LARGE SCALE GENOMIC DNA]</scope>
    <source>
        <strain evidence="4 5">San Diego</strain>
    </source>
</reference>
<evidence type="ECO:0000256" key="2">
    <source>
        <dbReference type="SAM" id="MobiDB-lite"/>
    </source>
</evidence>
<dbReference type="InterPro" id="IPR001878">
    <property type="entry name" value="Znf_CCHC"/>
</dbReference>
<protein>
    <recommendedName>
        <fullName evidence="3">CCHC-type domain-containing protein</fullName>
    </recommendedName>
</protein>
<evidence type="ECO:0000256" key="1">
    <source>
        <dbReference type="PROSITE-ProRule" id="PRU00047"/>
    </source>
</evidence>
<evidence type="ECO:0000313" key="5">
    <source>
        <dbReference type="Proteomes" id="UP000318571"/>
    </source>
</evidence>
<feature type="compositionally biased region" description="Low complexity" evidence="2">
    <location>
        <begin position="421"/>
        <end position="432"/>
    </location>
</feature>
<keyword evidence="1" id="KW-0862">Zinc</keyword>
<dbReference type="GO" id="GO:0008270">
    <property type="term" value="F:zinc ion binding"/>
    <property type="evidence" value="ECO:0007669"/>
    <property type="project" value="UniProtKB-KW"/>
</dbReference>
<evidence type="ECO:0000259" key="3">
    <source>
        <dbReference type="PROSITE" id="PS50158"/>
    </source>
</evidence>
<feature type="compositionally biased region" description="Low complexity" evidence="2">
    <location>
        <begin position="511"/>
        <end position="523"/>
    </location>
</feature>
<feature type="region of interest" description="Disordered" evidence="2">
    <location>
        <begin position="1"/>
        <end position="32"/>
    </location>
</feature>
<feature type="region of interest" description="Disordered" evidence="2">
    <location>
        <begin position="133"/>
        <end position="173"/>
    </location>
</feature>
<feature type="region of interest" description="Disordered" evidence="2">
    <location>
        <begin position="855"/>
        <end position="876"/>
    </location>
</feature>
<feature type="compositionally biased region" description="Polar residues" evidence="2">
    <location>
        <begin position="860"/>
        <end position="870"/>
    </location>
</feature>
<dbReference type="AlphaFoldDB" id="A0A553P9Y5"/>
<feature type="compositionally biased region" description="Polar residues" evidence="2">
    <location>
        <begin position="1"/>
        <end position="14"/>
    </location>
</feature>
<keyword evidence="5" id="KW-1185">Reference proteome</keyword>